<evidence type="ECO:0000313" key="3">
    <source>
        <dbReference type="Proteomes" id="UP001232148"/>
    </source>
</evidence>
<gene>
    <name evidence="2" type="ORF">LX32DRAFT_688251</name>
</gene>
<name>A0AAD9H1W4_9PEZI</name>
<sequence>MRSFKTFPGFDVDMRIRTHSSQEGPCAPCADPVLAFLEPWANPSMCVFCRASAPLLSLSLSLLIVHVQCPLCLPHPSGKPGIFSLEAPILHATPRYPPANPWTMRSLTSRLPPQPSNADKRGRMSTRLTSDIIAVATCHAMPCHAMPCHAMPTPSARSLRWQVLARIMSRPSTPSSPKLSPGPMLAKRRGDGGSSGRMQGNEVK</sequence>
<dbReference type="EMBL" id="MU843216">
    <property type="protein sequence ID" value="KAK2020560.1"/>
    <property type="molecule type" value="Genomic_DNA"/>
</dbReference>
<keyword evidence="3" id="KW-1185">Reference proteome</keyword>
<organism evidence="2 3">
    <name type="scientific">Colletotrichum zoysiae</name>
    <dbReference type="NCBI Taxonomy" id="1216348"/>
    <lineage>
        <taxon>Eukaryota</taxon>
        <taxon>Fungi</taxon>
        <taxon>Dikarya</taxon>
        <taxon>Ascomycota</taxon>
        <taxon>Pezizomycotina</taxon>
        <taxon>Sordariomycetes</taxon>
        <taxon>Hypocreomycetidae</taxon>
        <taxon>Glomerellales</taxon>
        <taxon>Glomerellaceae</taxon>
        <taxon>Colletotrichum</taxon>
        <taxon>Colletotrichum graminicola species complex</taxon>
    </lineage>
</organism>
<comment type="caution">
    <text evidence="2">The sequence shown here is derived from an EMBL/GenBank/DDBJ whole genome shotgun (WGS) entry which is preliminary data.</text>
</comment>
<feature type="non-terminal residue" evidence="2">
    <location>
        <position position="204"/>
    </location>
</feature>
<feature type="region of interest" description="Disordered" evidence="1">
    <location>
        <begin position="168"/>
        <end position="204"/>
    </location>
</feature>
<reference evidence="2" key="1">
    <citation type="submission" date="2021-06" db="EMBL/GenBank/DDBJ databases">
        <title>Comparative genomics, transcriptomics and evolutionary studies reveal genomic signatures of adaptation to plant cell wall in hemibiotrophic fungi.</title>
        <authorList>
            <consortium name="DOE Joint Genome Institute"/>
            <person name="Baroncelli R."/>
            <person name="Diaz J.F."/>
            <person name="Benocci T."/>
            <person name="Peng M."/>
            <person name="Battaglia E."/>
            <person name="Haridas S."/>
            <person name="Andreopoulos W."/>
            <person name="Labutti K."/>
            <person name="Pangilinan J."/>
            <person name="Floch G.L."/>
            <person name="Makela M.R."/>
            <person name="Henrissat B."/>
            <person name="Grigoriev I.V."/>
            <person name="Crouch J.A."/>
            <person name="De Vries R.P."/>
            <person name="Sukno S.A."/>
            <person name="Thon M.R."/>
        </authorList>
    </citation>
    <scope>NUCLEOTIDE SEQUENCE</scope>
    <source>
        <strain evidence="2">MAFF235873</strain>
    </source>
</reference>
<proteinExistence type="predicted"/>
<dbReference type="Proteomes" id="UP001232148">
    <property type="component" value="Unassembled WGS sequence"/>
</dbReference>
<protein>
    <submittedName>
        <fullName evidence="2">Uncharacterized protein</fullName>
    </submittedName>
</protein>
<dbReference type="AlphaFoldDB" id="A0AAD9H1W4"/>
<evidence type="ECO:0000313" key="2">
    <source>
        <dbReference type="EMBL" id="KAK2020560.1"/>
    </source>
</evidence>
<evidence type="ECO:0000256" key="1">
    <source>
        <dbReference type="SAM" id="MobiDB-lite"/>
    </source>
</evidence>
<accession>A0AAD9H1W4</accession>